<dbReference type="Pfam" id="PF23357">
    <property type="entry name" value="DUF7088"/>
    <property type="match status" value="1"/>
</dbReference>
<keyword evidence="2" id="KW-1133">Transmembrane helix</keyword>
<evidence type="ECO:0000256" key="1">
    <source>
        <dbReference type="SAM" id="MobiDB-lite"/>
    </source>
</evidence>
<accession>A0A1G6IBD3</accession>
<evidence type="ECO:0000259" key="3">
    <source>
        <dbReference type="Pfam" id="PF09822"/>
    </source>
</evidence>
<dbReference type="Pfam" id="PF09822">
    <property type="entry name" value="ABC_transp_aux"/>
    <property type="match status" value="1"/>
</dbReference>
<dbReference type="InterPro" id="IPR029062">
    <property type="entry name" value="Class_I_gatase-like"/>
</dbReference>
<keyword evidence="6" id="KW-1185">Reference proteome</keyword>
<sequence>MKFGWRSLNSGVFVITLIGIFVLTVLAADSLPWRWDWTEDTIHSLSEQTEKTLHGLDEEVKVYAFTDSSEGGNQVERLLRAYQKETDQLKVETVDPVKEPSLAKKYGVSGMNTVVFVKGDKQEKVDPMQLFVPGTQGDSYGFKGEEAFTQAILNLTADQKPVVYILQGHGEIPFNKLQGLRDSLEGEGNEVKELNLAEKNGIPHDADILMMAGPTSDLSQKEAKMIQTFIKDGGQFFAAFAPAEGMDDWKQIPKVLETWGVQLGNDVVIDPKRGYYGDPLTPIPQYNNHKITSELEERNMVAVMPRATGLQVEEEKEVEKLLETSGSSFGETDWESEELSTKPSKKDHQGPITLGVAVDEEKKKHGRAVIFGSASMLTGNVFQAQGNRDLVLNSFGWLSKDAQNVTIRPVEKKVKQVYVSAGDARIIFFGTVIVLPLLFLVSGLMIWWRRRRA</sequence>
<dbReference type="RefSeq" id="WP_091566136.1">
    <property type="nucleotide sequence ID" value="NZ_FMZA01000002.1"/>
</dbReference>
<name>A0A1G6IBD3_9BACL</name>
<dbReference type="AlphaFoldDB" id="A0A1G6IBD3"/>
<gene>
    <name evidence="5" type="ORF">SAMN04488112_102148</name>
</gene>
<dbReference type="SUPFAM" id="SSF52317">
    <property type="entry name" value="Class I glutamine amidotransferase-like"/>
    <property type="match status" value="1"/>
</dbReference>
<evidence type="ECO:0000313" key="5">
    <source>
        <dbReference type="EMBL" id="SDC03703.1"/>
    </source>
</evidence>
<protein>
    <submittedName>
        <fullName evidence="5">ABC-type uncharacterized transport system involved in gliding motility, auxiliary component</fullName>
    </submittedName>
</protein>
<feature type="region of interest" description="Disordered" evidence="1">
    <location>
        <begin position="314"/>
        <end position="352"/>
    </location>
</feature>
<dbReference type="Gene3D" id="3.40.30.10">
    <property type="entry name" value="Glutaredoxin"/>
    <property type="match status" value="1"/>
</dbReference>
<feature type="domain" description="DUF7088" evidence="4">
    <location>
        <begin position="39"/>
        <end position="124"/>
    </location>
</feature>
<keyword evidence="2" id="KW-0812">Transmembrane</keyword>
<evidence type="ECO:0000256" key="2">
    <source>
        <dbReference type="SAM" id="Phobius"/>
    </source>
</evidence>
<feature type="domain" description="ABC-type uncharacterised transport system" evidence="3">
    <location>
        <begin position="160"/>
        <end position="393"/>
    </location>
</feature>
<dbReference type="STRING" id="1236220.SAMN04488112_102148"/>
<dbReference type="OrthoDB" id="9766228at2"/>
<dbReference type="InterPro" id="IPR019196">
    <property type="entry name" value="ABC_transp_unknown"/>
</dbReference>
<evidence type="ECO:0000259" key="4">
    <source>
        <dbReference type="Pfam" id="PF23357"/>
    </source>
</evidence>
<keyword evidence="2" id="KW-0472">Membrane</keyword>
<reference evidence="5 6" key="1">
    <citation type="submission" date="2016-10" db="EMBL/GenBank/DDBJ databases">
        <authorList>
            <person name="de Groot N.N."/>
        </authorList>
    </citation>
    <scope>NUCLEOTIDE SEQUENCE [LARGE SCALE GENOMIC DNA]</scope>
    <source>
        <strain evidence="5 6">DSM 45514</strain>
    </source>
</reference>
<organism evidence="5 6">
    <name type="scientific">Melghirimyces thermohalophilus</name>
    <dbReference type="NCBI Taxonomy" id="1236220"/>
    <lineage>
        <taxon>Bacteria</taxon>
        <taxon>Bacillati</taxon>
        <taxon>Bacillota</taxon>
        <taxon>Bacilli</taxon>
        <taxon>Bacillales</taxon>
        <taxon>Thermoactinomycetaceae</taxon>
        <taxon>Melghirimyces</taxon>
    </lineage>
</organism>
<dbReference type="Proteomes" id="UP000199387">
    <property type="component" value="Unassembled WGS sequence"/>
</dbReference>
<dbReference type="EMBL" id="FMZA01000002">
    <property type="protein sequence ID" value="SDC03703.1"/>
    <property type="molecule type" value="Genomic_DNA"/>
</dbReference>
<evidence type="ECO:0000313" key="6">
    <source>
        <dbReference type="Proteomes" id="UP000199387"/>
    </source>
</evidence>
<proteinExistence type="predicted"/>
<feature type="transmembrane region" description="Helical" evidence="2">
    <location>
        <begin position="426"/>
        <end position="448"/>
    </location>
</feature>
<dbReference type="InterPro" id="IPR055396">
    <property type="entry name" value="DUF7088"/>
</dbReference>